<dbReference type="AlphaFoldDB" id="A0A285TTL9"/>
<sequence length="106" mass="12407">MVYSLFIDDERFPVDDKAIIVRSVEAAIAYVRENGAPRHVSFDNDLGPGKREGWEFARWLIEYDLDLRRLPEDFTFSVHSQNCVRGPYIEGTLNRYLCDRQSDFTD</sequence>
<protein>
    <recommendedName>
        <fullName evidence="1">Cyclic-phosphate processing Receiver domain-containing protein</fullName>
    </recommendedName>
</protein>
<gene>
    <name evidence="2" type="ORF">SAMN05428964_105420</name>
</gene>
<dbReference type="Proteomes" id="UP000219068">
    <property type="component" value="Unassembled WGS sequence"/>
</dbReference>
<accession>A0A285TTL9</accession>
<evidence type="ECO:0000259" key="1">
    <source>
        <dbReference type="Pfam" id="PF20274"/>
    </source>
</evidence>
<organism evidence="2 3">
    <name type="scientific">Thalassospira xiamenensis</name>
    <dbReference type="NCBI Taxonomy" id="220697"/>
    <lineage>
        <taxon>Bacteria</taxon>
        <taxon>Pseudomonadati</taxon>
        <taxon>Pseudomonadota</taxon>
        <taxon>Alphaproteobacteria</taxon>
        <taxon>Rhodospirillales</taxon>
        <taxon>Thalassospiraceae</taxon>
        <taxon>Thalassospira</taxon>
    </lineage>
</organism>
<dbReference type="EMBL" id="OBMM01000005">
    <property type="protein sequence ID" value="SOC27435.1"/>
    <property type="molecule type" value="Genomic_DNA"/>
</dbReference>
<evidence type="ECO:0000313" key="3">
    <source>
        <dbReference type="Proteomes" id="UP000219068"/>
    </source>
</evidence>
<feature type="domain" description="Cyclic-phosphate processing Receiver" evidence="1">
    <location>
        <begin position="4"/>
        <end position="94"/>
    </location>
</feature>
<evidence type="ECO:0000313" key="2">
    <source>
        <dbReference type="EMBL" id="SOC27435.1"/>
    </source>
</evidence>
<dbReference type="Pfam" id="PF20274">
    <property type="entry name" value="cREC_REC"/>
    <property type="match status" value="1"/>
</dbReference>
<dbReference type="RefSeq" id="WP_097052941.1">
    <property type="nucleotide sequence ID" value="NZ_OBMM01000005.1"/>
</dbReference>
<reference evidence="2 3" key="1">
    <citation type="submission" date="2017-08" db="EMBL/GenBank/DDBJ databases">
        <authorList>
            <person name="de Groot N.N."/>
        </authorList>
    </citation>
    <scope>NUCLEOTIDE SEQUENCE [LARGE SCALE GENOMIC DNA]</scope>
    <source>
        <strain evidence="2 3">USBA 78</strain>
    </source>
</reference>
<proteinExistence type="predicted"/>
<dbReference type="InterPro" id="IPR046909">
    <property type="entry name" value="cREC_REC"/>
</dbReference>
<name>A0A285TTL9_9PROT</name>